<reference evidence="2" key="2">
    <citation type="submission" date="2015-04" db="EMBL/GenBank/DDBJ databases">
        <title>Draft Genome Sequences of Eight Spore-Forming Food Isolates of Bacillus cereus Genome sequencing.</title>
        <authorList>
            <person name="Krawcyk A.O."/>
            <person name="de Jong A."/>
            <person name="Eijlander R.T."/>
            <person name="Berendsen E.M."/>
            <person name="Holsappel S."/>
            <person name="Wells-Bennik M."/>
            <person name="Kuipers O.P."/>
        </authorList>
    </citation>
    <scope>NUCLEOTIDE SEQUENCE [LARGE SCALE GENOMIC DNA]</scope>
    <source>
        <strain evidence="2">B4147</strain>
    </source>
</reference>
<dbReference type="EMBL" id="LCYN01000003">
    <property type="protein sequence ID" value="KLA00590.1"/>
    <property type="molecule type" value="Genomic_DNA"/>
</dbReference>
<gene>
    <name evidence="1" type="ORF">B4147_4603</name>
</gene>
<proteinExistence type="predicted"/>
<accession>A0A0G8CMC4</accession>
<reference evidence="1 2" key="1">
    <citation type="journal article" date="2015" name="Genome Announc.">
        <title>Next-Generation Whole-Genome Sequencing of Eight Strains of Bacillus cereus, Isolated from Food.</title>
        <authorList>
            <person name="Krawczyk A.O."/>
            <person name="de Jong A."/>
            <person name="Eijlander R.T."/>
            <person name="Berendsen E.M."/>
            <person name="Holsappel S."/>
            <person name="Wells-Bennik M.H."/>
            <person name="Kuipers O.P."/>
        </authorList>
    </citation>
    <scope>NUCLEOTIDE SEQUENCE [LARGE SCALE GENOMIC DNA]</scope>
    <source>
        <strain evidence="1 2">B4147</strain>
    </source>
</reference>
<evidence type="ECO:0000313" key="2">
    <source>
        <dbReference type="Proteomes" id="UP000035350"/>
    </source>
</evidence>
<protein>
    <submittedName>
        <fullName evidence="1">Uncharacterized protein</fullName>
    </submittedName>
</protein>
<dbReference type="Proteomes" id="UP000035350">
    <property type="component" value="Unassembled WGS sequence"/>
</dbReference>
<organism evidence="1 2">
    <name type="scientific">Bacillus wiedmannii</name>
    <dbReference type="NCBI Taxonomy" id="1890302"/>
    <lineage>
        <taxon>Bacteria</taxon>
        <taxon>Bacillati</taxon>
        <taxon>Bacillota</taxon>
        <taxon>Bacilli</taxon>
        <taxon>Bacillales</taxon>
        <taxon>Bacillaceae</taxon>
        <taxon>Bacillus</taxon>
        <taxon>Bacillus cereus group</taxon>
    </lineage>
</organism>
<name>A0A0G8CMC4_9BACI</name>
<comment type="caution">
    <text evidence="1">The sequence shown here is derived from an EMBL/GenBank/DDBJ whole genome shotgun (WGS) entry which is preliminary data.</text>
</comment>
<evidence type="ECO:0000313" key="1">
    <source>
        <dbReference type="EMBL" id="KLA00590.1"/>
    </source>
</evidence>
<sequence length="37" mass="4475">MSITRFLICDVAYRMKTPLSKFWNLTYCNTLEKIFKV</sequence>
<dbReference type="AlphaFoldDB" id="A0A0G8CMC4"/>